<reference evidence="1" key="2">
    <citation type="submission" date="2020-03" db="EMBL/GenBank/DDBJ databases">
        <title>The second near-complete assembly of the hexaploid bread wheat (Triticum aestivum) genome.</title>
        <authorList>
            <person name="Zimin A.V."/>
            <person name="Puiu D."/>
            <person name="Shumante A."/>
            <person name="Alonge M."/>
            <person name="Salzberg S.L."/>
        </authorList>
    </citation>
    <scope>NUCLEOTIDE SEQUENCE</scope>
    <source>
        <tissue evidence="1">Leaf</tissue>
    </source>
</reference>
<reference evidence="1" key="1">
    <citation type="journal article" date="2017" name="Gigascience">
        <title>The first near-complete assembly of the hexaploid bread wheat genome, Triticum aestivum.</title>
        <authorList>
            <person name="Zimin A.V."/>
            <person name="Puiu D."/>
            <person name="Hall R."/>
            <person name="Kingan S."/>
            <person name="Clavijo B.J."/>
            <person name="Salzberg S.L."/>
        </authorList>
    </citation>
    <scope>NUCLEOTIDE SEQUENCE</scope>
    <source>
        <tissue evidence="1">Leaf</tissue>
    </source>
</reference>
<comment type="caution">
    <text evidence="1">The sequence shown here is derived from an EMBL/GenBank/DDBJ whole genome shotgun (WGS) entry which is preliminary data.</text>
</comment>
<organism evidence="1">
    <name type="scientific">Triticum aestivum</name>
    <name type="common">Wheat</name>
    <dbReference type="NCBI Taxonomy" id="4565"/>
    <lineage>
        <taxon>Eukaryota</taxon>
        <taxon>Viridiplantae</taxon>
        <taxon>Streptophyta</taxon>
        <taxon>Embryophyta</taxon>
        <taxon>Tracheophyta</taxon>
        <taxon>Spermatophyta</taxon>
        <taxon>Magnoliopsida</taxon>
        <taxon>Liliopsida</taxon>
        <taxon>Poales</taxon>
        <taxon>Poaceae</taxon>
        <taxon>BOP clade</taxon>
        <taxon>Pooideae</taxon>
        <taxon>Triticodae</taxon>
        <taxon>Triticeae</taxon>
        <taxon>Triticinae</taxon>
        <taxon>Triticum</taxon>
    </lineage>
</organism>
<gene>
    <name evidence="1" type="ORF">CFC21_091003</name>
</gene>
<feature type="non-terminal residue" evidence="1">
    <location>
        <position position="1"/>
    </location>
</feature>
<protein>
    <submittedName>
        <fullName evidence="1">Uncharacterized protein</fullName>
    </submittedName>
</protein>
<proteinExistence type="predicted"/>
<accession>A0A9R1LFF7</accession>
<evidence type="ECO:0000313" key="1">
    <source>
        <dbReference type="EMBL" id="KAF7087842.1"/>
    </source>
</evidence>
<dbReference type="AlphaFoldDB" id="A0A9R1LFF7"/>
<sequence>SISSNFDQVYTKNYRHSHNNTNIIRFILE</sequence>
<name>A0A9R1LFF7_WHEAT</name>
<dbReference type="EMBL" id="CM022228">
    <property type="protein sequence ID" value="KAF7087842.1"/>
    <property type="molecule type" value="Genomic_DNA"/>
</dbReference>
<dbReference type="Proteomes" id="UP000815260">
    <property type="component" value="Chromosome 6D"/>
</dbReference>
<feature type="non-terminal residue" evidence="1">
    <location>
        <position position="29"/>
    </location>
</feature>